<evidence type="ECO:0000256" key="6">
    <source>
        <dbReference type="ARBA" id="ARBA00022527"/>
    </source>
</evidence>
<dbReference type="Pfam" id="PF00139">
    <property type="entry name" value="Lectin_legB"/>
    <property type="match status" value="2"/>
</dbReference>
<dbReference type="FunFam" id="2.60.120.200:FF:000112">
    <property type="entry name" value="L-type lectin-domain containing receptor kinase V.9"/>
    <property type="match status" value="1"/>
</dbReference>
<proteinExistence type="inferred from homology"/>
<feature type="chain" id="PRO_5002351009" description="non-specific serine/threonine protein kinase" evidence="22">
    <location>
        <begin position="23"/>
        <end position="1361"/>
    </location>
</feature>
<evidence type="ECO:0000256" key="11">
    <source>
        <dbReference type="ARBA" id="ARBA00022741"/>
    </source>
</evidence>
<dbReference type="GO" id="GO:0004674">
    <property type="term" value="F:protein serine/threonine kinase activity"/>
    <property type="evidence" value="ECO:0007669"/>
    <property type="project" value="UniProtKB-KW"/>
</dbReference>
<evidence type="ECO:0000313" key="24">
    <source>
        <dbReference type="EnsemblPlants" id="LPERR12G12820.1"/>
    </source>
</evidence>
<evidence type="ECO:0000256" key="7">
    <source>
        <dbReference type="ARBA" id="ARBA00022679"/>
    </source>
</evidence>
<evidence type="ECO:0000256" key="17">
    <source>
        <dbReference type="ARBA" id="ARBA00023180"/>
    </source>
</evidence>
<evidence type="ECO:0000256" key="16">
    <source>
        <dbReference type="ARBA" id="ARBA00023170"/>
    </source>
</evidence>
<evidence type="ECO:0000256" key="4">
    <source>
        <dbReference type="ARBA" id="ARBA00012513"/>
    </source>
</evidence>
<evidence type="ECO:0000256" key="13">
    <source>
        <dbReference type="ARBA" id="ARBA00022840"/>
    </source>
</evidence>
<dbReference type="Pfam" id="PF00069">
    <property type="entry name" value="Pkinase"/>
    <property type="match status" value="2"/>
</dbReference>
<dbReference type="FunFam" id="2.60.120.200:FF:000051">
    <property type="entry name" value="L-type lectin-domain containing receptor kinase V.9"/>
    <property type="match status" value="1"/>
</dbReference>
<evidence type="ECO:0000256" key="20">
    <source>
        <dbReference type="PROSITE-ProRule" id="PRU10141"/>
    </source>
</evidence>
<keyword evidence="25" id="KW-1185">Reference proteome</keyword>
<keyword evidence="6" id="KW-0723">Serine/threonine-protein kinase</keyword>
<dbReference type="InterPro" id="IPR008271">
    <property type="entry name" value="Ser/Thr_kinase_AS"/>
</dbReference>
<dbReference type="InterPro" id="IPR001220">
    <property type="entry name" value="Legume_lectin_dom"/>
</dbReference>
<comment type="similarity">
    <text evidence="2">In the N-terminal section; belongs to the leguminous lectin family.</text>
</comment>
<dbReference type="Gene3D" id="3.30.200.20">
    <property type="entry name" value="Phosphorylase Kinase, domain 1"/>
    <property type="match status" value="2"/>
</dbReference>
<keyword evidence="14 21" id="KW-1133">Transmembrane helix</keyword>
<dbReference type="Gramene" id="LPERR12G12820.1">
    <property type="protein sequence ID" value="LPERR12G12820.1"/>
    <property type="gene ID" value="LPERR12G12820"/>
</dbReference>
<dbReference type="InterPro" id="IPR000719">
    <property type="entry name" value="Prot_kinase_dom"/>
</dbReference>
<dbReference type="STRING" id="77586.A0A0D9Y0A9"/>
<dbReference type="GO" id="GO:1901001">
    <property type="term" value="P:negative regulation of response to salt stress"/>
    <property type="evidence" value="ECO:0007669"/>
    <property type="project" value="UniProtKB-ARBA"/>
</dbReference>
<sequence>MPLQNFQLVIPLLLLLPHGRWAADSTTDHGQFVYNAFTAANLTADGAATVTQNGLLMLTNGTIQMKGHAFHPSPLPFRDPNAKNATARSFSTTFVFAIYGQYEDLSAAGLAFFVATDMAVLSTALPGQFLGLVNGSDNGNRSTGLFAVEFDTLFNADIGDMNSNHVGVDIDGVTSRVAANAGYYDDDTGMFRNMSLVSRKAMQAWIDYDGVAAEITVTIAPLGVPRPKKPLLQTTINLSDAIVPDSGSGTAYVGFSSATGMVFSRHFVLGWSFSLDRSAPSLNISELPALPPTGPKPRSKTLEIVLPIASAMMVLMVGISCYTFLRRQVKYAELREDWEIPFGPHRFSYKDLFSATRGFSDKRLLGAGGFGRVYKGVLHKKAEDVDVAVKRVSHESKQGMKEFVAEVVSLGRLRHRNLVPLLGYCRRKGELILVYDYMPNGSLDEYLYGRSKDTLQWPQRFHIIRGVASGLLYLHEDWEQVVIHRDVKASNVLLDGEMNGRLGDFGLARLYDHGADAYTTHVVGTMGYLAPELGHIGKATPATDVFAFGAFLLEVTCGRRPVEQDQHNNRVMLVDRVIEHWRKGLIVSVVDSRILNGYNSQEVSLVLKLGLLCSHPLPNMRPTMRQVVQYLDGSMVLSDLSPAIFYFTEMERMHPKDDLNHGIVSTTSMGSISDISGGRATKHPSKIMYPLPISLVVLLLVTHVASSAADGEFIYEGFASANLALDGLAVVSPNGLLVLTNATNQAKAHAFHPTPLHFRNKSGATTTKARSFSTSFVFAIVSRYDGLSDHGLAFVVTPTTNFSKANAGQYLGLLNATNGTASDRILAVELDTIINPEFRDINGNHVGIDLNSLMSEQARPAGYYDDRADGTLKELKLNSRKPMQVWVDYDGNGRQLNVTLSPVKMPKPTKPLLSISVDLSEQLADAMLYMGFSSATGVVPTRHYVLGWSFSLDGPAPHLDFSKLPSLPRVGPKPRSKVLGVMLPLCTALLIAAVLAIIFSVIQRRRRYAEVWEDWEDEFGPHRFSYKDLFHATDGFKDRNLLGVGGFGRVYKGVLRVSNFEIAVKRVSHDSRQGVKEFVAEVVSIGRLRHRNLVQLLGYCRRKDELLLVYDYMENGSLDKYLYDQHMPTLSWHERYRIIKGVAASLLYLHEDWEQVVIHRDIKPSNVLLDGELNGRLGDFGLARLYDHGIDPQTTHVVGTMGYLAPELVRTGKATPLTDVFAFGVFLLEVTCGQRPISRDDSTNQVALVDWVIEHHQNGSILDVVDSRLLGEYETGEVILVLKMGLICAHPLSNLRPSMRTVMQCLDSGQLVPDPSPSFMNYRMMTLMHNQGFDSYIMSLSSNPSMASIGASCVTVLSEGR</sequence>
<dbReference type="Proteomes" id="UP000032180">
    <property type="component" value="Chromosome 12"/>
</dbReference>
<keyword evidence="11 20" id="KW-0547">Nucleotide-binding</keyword>
<organism evidence="24 25">
    <name type="scientific">Leersia perrieri</name>
    <dbReference type="NCBI Taxonomy" id="77586"/>
    <lineage>
        <taxon>Eukaryota</taxon>
        <taxon>Viridiplantae</taxon>
        <taxon>Streptophyta</taxon>
        <taxon>Embryophyta</taxon>
        <taxon>Tracheophyta</taxon>
        <taxon>Spermatophyta</taxon>
        <taxon>Magnoliopsida</taxon>
        <taxon>Liliopsida</taxon>
        <taxon>Poales</taxon>
        <taxon>Poaceae</taxon>
        <taxon>BOP clade</taxon>
        <taxon>Oryzoideae</taxon>
        <taxon>Oryzeae</taxon>
        <taxon>Oryzinae</taxon>
        <taxon>Leersia</taxon>
    </lineage>
</organism>
<keyword evidence="5" id="KW-1003">Cell membrane</keyword>
<dbReference type="GO" id="GO:0005886">
    <property type="term" value="C:plasma membrane"/>
    <property type="evidence" value="ECO:0007669"/>
    <property type="project" value="UniProtKB-SubCell"/>
</dbReference>
<comment type="similarity">
    <text evidence="3">In the C-terminal section; belongs to the protein kinase superfamily. Ser/Thr protein kinase family.</text>
</comment>
<evidence type="ECO:0000256" key="8">
    <source>
        <dbReference type="ARBA" id="ARBA00022692"/>
    </source>
</evidence>
<name>A0A0D9Y0A9_9ORYZ</name>
<dbReference type="Gene3D" id="2.60.120.200">
    <property type="match status" value="2"/>
</dbReference>
<evidence type="ECO:0000256" key="12">
    <source>
        <dbReference type="ARBA" id="ARBA00022777"/>
    </source>
</evidence>
<dbReference type="EC" id="2.7.11.1" evidence="4"/>
<dbReference type="PROSITE" id="PS00108">
    <property type="entry name" value="PROTEIN_KINASE_ST"/>
    <property type="match status" value="2"/>
</dbReference>
<keyword evidence="13 20" id="KW-0067">ATP-binding</keyword>
<evidence type="ECO:0000256" key="3">
    <source>
        <dbReference type="ARBA" id="ARBA00010217"/>
    </source>
</evidence>
<dbReference type="GO" id="GO:0030246">
    <property type="term" value="F:carbohydrate binding"/>
    <property type="evidence" value="ECO:0007669"/>
    <property type="project" value="UniProtKB-KW"/>
</dbReference>
<accession>A0A0D9Y0A9</accession>
<keyword evidence="7" id="KW-0808">Transferase</keyword>
<comment type="catalytic activity">
    <reaction evidence="18">
        <text>L-threonyl-[protein] + ATP = O-phospho-L-threonyl-[protein] + ADP + H(+)</text>
        <dbReference type="Rhea" id="RHEA:46608"/>
        <dbReference type="Rhea" id="RHEA-COMP:11060"/>
        <dbReference type="Rhea" id="RHEA-COMP:11605"/>
        <dbReference type="ChEBI" id="CHEBI:15378"/>
        <dbReference type="ChEBI" id="CHEBI:30013"/>
        <dbReference type="ChEBI" id="CHEBI:30616"/>
        <dbReference type="ChEBI" id="CHEBI:61977"/>
        <dbReference type="ChEBI" id="CHEBI:456216"/>
        <dbReference type="EC" id="2.7.11.1"/>
    </reaction>
    <physiologicalReaction direction="left-to-right" evidence="18">
        <dbReference type="Rhea" id="RHEA:46609"/>
    </physiologicalReaction>
</comment>
<keyword evidence="12" id="KW-0418">Kinase</keyword>
<feature type="domain" description="Protein kinase" evidence="23">
    <location>
        <begin position="359"/>
        <end position="637"/>
    </location>
</feature>
<dbReference type="CDD" id="cd14066">
    <property type="entry name" value="STKc_IRAK"/>
    <property type="match status" value="2"/>
</dbReference>
<dbReference type="InterPro" id="IPR013320">
    <property type="entry name" value="ConA-like_dom_sf"/>
</dbReference>
<evidence type="ECO:0000256" key="18">
    <source>
        <dbReference type="ARBA" id="ARBA00048659"/>
    </source>
</evidence>
<dbReference type="GO" id="GO:0005524">
    <property type="term" value="F:ATP binding"/>
    <property type="evidence" value="ECO:0007669"/>
    <property type="project" value="UniProtKB-UniRule"/>
</dbReference>
<feature type="domain" description="Protein kinase" evidence="23">
    <location>
        <begin position="1036"/>
        <end position="1361"/>
    </location>
</feature>
<keyword evidence="16" id="KW-0675">Receptor</keyword>
<dbReference type="FunFam" id="3.30.200.20:FF:000112">
    <property type="entry name" value="Lectin-domain containing receptor kinase A4.3"/>
    <property type="match status" value="2"/>
</dbReference>
<feature type="binding site" evidence="20">
    <location>
        <position position="1065"/>
    </location>
    <ligand>
        <name>ATP</name>
        <dbReference type="ChEBI" id="CHEBI:30616"/>
    </ligand>
</feature>
<evidence type="ECO:0000256" key="2">
    <source>
        <dbReference type="ARBA" id="ARBA00008536"/>
    </source>
</evidence>
<comment type="subcellular location">
    <subcellularLocation>
        <location evidence="1">Cell membrane</location>
        <topology evidence="1">Single-pass type I membrane protein</topology>
    </subcellularLocation>
</comment>
<dbReference type="HOGENOM" id="CLU_000288_62_0_1"/>
<keyword evidence="15 21" id="KW-0472">Membrane</keyword>
<keyword evidence="8 21" id="KW-0812">Transmembrane</keyword>
<dbReference type="SMART" id="SM00220">
    <property type="entry name" value="S_TKc"/>
    <property type="match status" value="2"/>
</dbReference>
<evidence type="ECO:0000256" key="19">
    <source>
        <dbReference type="ARBA" id="ARBA00048977"/>
    </source>
</evidence>
<keyword evidence="10" id="KW-0430">Lectin</keyword>
<evidence type="ECO:0000256" key="15">
    <source>
        <dbReference type="ARBA" id="ARBA00023136"/>
    </source>
</evidence>
<dbReference type="FunFam" id="1.10.510.10:FF:000517">
    <property type="entry name" value="Putative receptor kinase Lecrk"/>
    <property type="match status" value="2"/>
</dbReference>
<dbReference type="Gene3D" id="1.10.510.10">
    <property type="entry name" value="Transferase(Phosphotransferase) domain 1"/>
    <property type="match status" value="2"/>
</dbReference>
<dbReference type="InterPro" id="IPR017441">
    <property type="entry name" value="Protein_kinase_ATP_BS"/>
</dbReference>
<dbReference type="InterPro" id="IPR011009">
    <property type="entry name" value="Kinase-like_dom_sf"/>
</dbReference>
<dbReference type="PROSITE" id="PS00107">
    <property type="entry name" value="PROTEIN_KINASE_ATP"/>
    <property type="match status" value="2"/>
</dbReference>
<evidence type="ECO:0000256" key="9">
    <source>
        <dbReference type="ARBA" id="ARBA00022729"/>
    </source>
</evidence>
<dbReference type="CDD" id="cd06899">
    <property type="entry name" value="lectin_legume_LecRK_Arcelin_ConA"/>
    <property type="match status" value="2"/>
</dbReference>
<evidence type="ECO:0000259" key="23">
    <source>
        <dbReference type="PROSITE" id="PS50011"/>
    </source>
</evidence>
<feature type="transmembrane region" description="Helical" evidence="21">
    <location>
        <begin position="978"/>
        <end position="1002"/>
    </location>
</feature>
<feature type="binding site" evidence="20">
    <location>
        <position position="390"/>
    </location>
    <ligand>
        <name>ATP</name>
        <dbReference type="ChEBI" id="CHEBI:30616"/>
    </ligand>
</feature>
<evidence type="ECO:0000256" key="14">
    <source>
        <dbReference type="ARBA" id="ARBA00022989"/>
    </source>
</evidence>
<reference evidence="24" key="3">
    <citation type="submission" date="2015-04" db="UniProtKB">
        <authorList>
            <consortium name="EnsemblPlants"/>
        </authorList>
    </citation>
    <scope>IDENTIFICATION</scope>
</reference>
<evidence type="ECO:0000256" key="1">
    <source>
        <dbReference type="ARBA" id="ARBA00004251"/>
    </source>
</evidence>
<dbReference type="InterPro" id="IPR019825">
    <property type="entry name" value="Lectin_legB_Mn/Ca_BS"/>
</dbReference>
<evidence type="ECO:0000256" key="22">
    <source>
        <dbReference type="SAM" id="SignalP"/>
    </source>
</evidence>
<evidence type="ECO:0000256" key="5">
    <source>
        <dbReference type="ARBA" id="ARBA00022475"/>
    </source>
</evidence>
<reference evidence="25" key="2">
    <citation type="submission" date="2013-12" db="EMBL/GenBank/DDBJ databases">
        <authorList>
            <person name="Yu Y."/>
            <person name="Lee S."/>
            <person name="de Baynast K."/>
            <person name="Wissotski M."/>
            <person name="Liu L."/>
            <person name="Talag J."/>
            <person name="Goicoechea J."/>
            <person name="Angelova A."/>
            <person name="Jetty R."/>
            <person name="Kudrna D."/>
            <person name="Golser W."/>
            <person name="Rivera L."/>
            <person name="Zhang J."/>
            <person name="Wing R."/>
        </authorList>
    </citation>
    <scope>NUCLEOTIDE SEQUENCE</scope>
</reference>
<comment type="catalytic activity">
    <reaction evidence="19">
        <text>L-seryl-[protein] + ATP = O-phospho-L-seryl-[protein] + ADP + H(+)</text>
        <dbReference type="Rhea" id="RHEA:17989"/>
        <dbReference type="Rhea" id="RHEA-COMP:9863"/>
        <dbReference type="Rhea" id="RHEA-COMP:11604"/>
        <dbReference type="ChEBI" id="CHEBI:15378"/>
        <dbReference type="ChEBI" id="CHEBI:29999"/>
        <dbReference type="ChEBI" id="CHEBI:30616"/>
        <dbReference type="ChEBI" id="CHEBI:83421"/>
        <dbReference type="ChEBI" id="CHEBI:456216"/>
        <dbReference type="EC" id="2.7.11.1"/>
    </reaction>
    <physiologicalReaction direction="left-to-right" evidence="19">
        <dbReference type="Rhea" id="RHEA:17990"/>
    </physiologicalReaction>
</comment>
<keyword evidence="17" id="KW-0325">Glycoprotein</keyword>
<evidence type="ECO:0000256" key="21">
    <source>
        <dbReference type="SAM" id="Phobius"/>
    </source>
</evidence>
<dbReference type="PROSITE" id="PS50011">
    <property type="entry name" value="PROTEIN_KINASE_DOM"/>
    <property type="match status" value="2"/>
</dbReference>
<dbReference type="SUPFAM" id="SSF56112">
    <property type="entry name" value="Protein kinase-like (PK-like)"/>
    <property type="match status" value="2"/>
</dbReference>
<dbReference type="PANTHER" id="PTHR27007">
    <property type="match status" value="1"/>
</dbReference>
<evidence type="ECO:0000313" key="25">
    <source>
        <dbReference type="Proteomes" id="UP000032180"/>
    </source>
</evidence>
<dbReference type="EnsemblPlants" id="LPERR12G12820.1">
    <property type="protein sequence ID" value="LPERR12G12820.1"/>
    <property type="gene ID" value="LPERR12G12820"/>
</dbReference>
<protein>
    <recommendedName>
        <fullName evidence="4">non-specific serine/threonine protein kinase</fullName>
        <ecNumber evidence="4">2.7.11.1</ecNumber>
    </recommendedName>
</protein>
<reference evidence="24 25" key="1">
    <citation type="submission" date="2012-08" db="EMBL/GenBank/DDBJ databases">
        <title>Oryza genome evolution.</title>
        <authorList>
            <person name="Wing R.A."/>
        </authorList>
    </citation>
    <scope>NUCLEOTIDE SEQUENCE</scope>
</reference>
<dbReference type="InterPro" id="IPR050528">
    <property type="entry name" value="L-type_Lectin-RKs"/>
</dbReference>
<dbReference type="PROSITE" id="PS00307">
    <property type="entry name" value="LECTIN_LEGUME_BETA"/>
    <property type="match status" value="1"/>
</dbReference>
<keyword evidence="9 22" id="KW-0732">Signal</keyword>
<dbReference type="eggNOG" id="ENOG502QSJ4">
    <property type="taxonomic scope" value="Eukaryota"/>
</dbReference>
<evidence type="ECO:0000256" key="10">
    <source>
        <dbReference type="ARBA" id="ARBA00022734"/>
    </source>
</evidence>
<dbReference type="SUPFAM" id="SSF49899">
    <property type="entry name" value="Concanavalin A-like lectins/glucanases"/>
    <property type="match status" value="2"/>
</dbReference>
<feature type="signal peptide" evidence="22">
    <location>
        <begin position="1"/>
        <end position="22"/>
    </location>
</feature>